<dbReference type="InterPro" id="IPR023214">
    <property type="entry name" value="HAD_sf"/>
</dbReference>
<dbReference type="Pfam" id="PF08282">
    <property type="entry name" value="Hydrolase_3"/>
    <property type="match status" value="1"/>
</dbReference>
<dbReference type="Proteomes" id="UP000183192">
    <property type="component" value="Unassembled WGS sequence"/>
</dbReference>
<dbReference type="InterPro" id="IPR006379">
    <property type="entry name" value="HAD-SF_hydro_IIB"/>
</dbReference>
<name>A0A1J4T9G2_9BACT</name>
<evidence type="ECO:0000313" key="1">
    <source>
        <dbReference type="EMBL" id="OIO07134.1"/>
    </source>
</evidence>
<dbReference type="PANTHER" id="PTHR10000">
    <property type="entry name" value="PHOSPHOSERINE PHOSPHATASE"/>
    <property type="match status" value="1"/>
</dbReference>
<dbReference type="EMBL" id="MNUU01000057">
    <property type="protein sequence ID" value="OIO07134.1"/>
    <property type="molecule type" value="Genomic_DNA"/>
</dbReference>
<dbReference type="SUPFAM" id="SSF56784">
    <property type="entry name" value="HAD-like"/>
    <property type="match status" value="1"/>
</dbReference>
<protein>
    <recommendedName>
        <fullName evidence="3">Sucrose phosphatase-like domain-containing protein</fullName>
    </recommendedName>
</protein>
<dbReference type="GO" id="GO:0005829">
    <property type="term" value="C:cytosol"/>
    <property type="evidence" value="ECO:0007669"/>
    <property type="project" value="TreeGrafter"/>
</dbReference>
<accession>A0A1J4T9G2</accession>
<dbReference type="GO" id="GO:0000287">
    <property type="term" value="F:magnesium ion binding"/>
    <property type="evidence" value="ECO:0007669"/>
    <property type="project" value="TreeGrafter"/>
</dbReference>
<dbReference type="InterPro" id="IPR036412">
    <property type="entry name" value="HAD-like_sf"/>
</dbReference>
<comment type="caution">
    <text evidence="1">The sequence shown here is derived from an EMBL/GenBank/DDBJ whole genome shotgun (WGS) entry which is preliminary data.</text>
</comment>
<dbReference type="Gene3D" id="3.40.50.1000">
    <property type="entry name" value="HAD superfamily/HAD-like"/>
    <property type="match status" value="2"/>
</dbReference>
<dbReference type="NCBIfam" id="TIGR01484">
    <property type="entry name" value="HAD-SF-IIB"/>
    <property type="match status" value="1"/>
</dbReference>
<evidence type="ECO:0000313" key="2">
    <source>
        <dbReference type="Proteomes" id="UP000183192"/>
    </source>
</evidence>
<reference evidence="1 2" key="1">
    <citation type="journal article" date="2016" name="Environ. Microbiol.">
        <title>Genomic resolution of a cold subsurface aquifer community provides metabolic insights for novel microbes adapted to high CO concentrations.</title>
        <authorList>
            <person name="Probst A.J."/>
            <person name="Castelle C.J."/>
            <person name="Singh A."/>
            <person name="Brown C.T."/>
            <person name="Anantharaman K."/>
            <person name="Sharon I."/>
            <person name="Hug L.A."/>
            <person name="Burstein D."/>
            <person name="Emerson J.B."/>
            <person name="Thomas B.C."/>
            <person name="Banfield J.F."/>
        </authorList>
    </citation>
    <scope>NUCLEOTIDE SEQUENCE [LARGE SCALE GENOMIC DNA]</scope>
    <source>
        <strain evidence="1">CG1_02_37_44</strain>
    </source>
</reference>
<evidence type="ECO:0008006" key="3">
    <source>
        <dbReference type="Google" id="ProtNLM"/>
    </source>
</evidence>
<proteinExistence type="predicted"/>
<organism evidence="1 2">
    <name type="scientific">Candidatus Falkowbacteria bacterium CG1_02_37_44</name>
    <dbReference type="NCBI Taxonomy" id="1805146"/>
    <lineage>
        <taxon>Bacteria</taxon>
        <taxon>Candidatus Falkowiibacteriota</taxon>
    </lineage>
</organism>
<sequence>MSIKLTIMISNGINKPLEKLDLDFIRKNVKAVTFDLDGVIVPTGTFLRESVDGTELSMRTHKLSKEMIEMIKELKKYVWINFSSGRALLYLEHMLEDILWDKVSLIAENGNFILIDGKIEQLSLYDQNYFQKIADIRNDLKKLKEEKPDSVYGFEPKHIIITVHTAEKMPEIEEIVKKHDKEKELYCLWTSEGYDIGHKKTNKLTALLYLAKKLKIKPEEMITTGNNLNDKEMLDFGIGVSVDPEQVSGKYAIPKKKGVLGGEILAKYLLKAYEIYCSNKR</sequence>
<dbReference type="STRING" id="1805146.AUJ27_03005"/>
<dbReference type="AlphaFoldDB" id="A0A1J4T9G2"/>
<dbReference type="Gene3D" id="3.30.1240.10">
    <property type="match status" value="1"/>
</dbReference>
<dbReference type="GO" id="GO:0016791">
    <property type="term" value="F:phosphatase activity"/>
    <property type="evidence" value="ECO:0007669"/>
    <property type="project" value="TreeGrafter"/>
</dbReference>
<dbReference type="PANTHER" id="PTHR10000:SF8">
    <property type="entry name" value="HAD SUPERFAMILY HYDROLASE-LIKE, TYPE 3"/>
    <property type="match status" value="1"/>
</dbReference>
<gene>
    <name evidence="1" type="ORF">AUJ27_03005</name>
</gene>